<protein>
    <submittedName>
        <fullName evidence="1">Uncharacterized protein</fullName>
    </submittedName>
</protein>
<gene>
    <name evidence="1" type="ORF">K458DRAFT_205346</name>
</gene>
<keyword evidence="2" id="KW-1185">Reference proteome</keyword>
<organism evidence="1 2">
    <name type="scientific">Lentithecium fluviatile CBS 122367</name>
    <dbReference type="NCBI Taxonomy" id="1168545"/>
    <lineage>
        <taxon>Eukaryota</taxon>
        <taxon>Fungi</taxon>
        <taxon>Dikarya</taxon>
        <taxon>Ascomycota</taxon>
        <taxon>Pezizomycotina</taxon>
        <taxon>Dothideomycetes</taxon>
        <taxon>Pleosporomycetidae</taxon>
        <taxon>Pleosporales</taxon>
        <taxon>Massarineae</taxon>
        <taxon>Lentitheciaceae</taxon>
        <taxon>Lentithecium</taxon>
    </lineage>
</organism>
<reference evidence="1" key="1">
    <citation type="journal article" date="2020" name="Stud. Mycol.">
        <title>101 Dothideomycetes genomes: a test case for predicting lifestyles and emergence of pathogens.</title>
        <authorList>
            <person name="Haridas S."/>
            <person name="Albert R."/>
            <person name="Binder M."/>
            <person name="Bloem J."/>
            <person name="Labutti K."/>
            <person name="Salamov A."/>
            <person name="Andreopoulos B."/>
            <person name="Baker S."/>
            <person name="Barry K."/>
            <person name="Bills G."/>
            <person name="Bluhm B."/>
            <person name="Cannon C."/>
            <person name="Castanera R."/>
            <person name="Culley D."/>
            <person name="Daum C."/>
            <person name="Ezra D."/>
            <person name="Gonzalez J."/>
            <person name="Henrissat B."/>
            <person name="Kuo A."/>
            <person name="Liang C."/>
            <person name="Lipzen A."/>
            <person name="Lutzoni F."/>
            <person name="Magnuson J."/>
            <person name="Mondo S."/>
            <person name="Nolan M."/>
            <person name="Ohm R."/>
            <person name="Pangilinan J."/>
            <person name="Park H.-J."/>
            <person name="Ramirez L."/>
            <person name="Alfaro M."/>
            <person name="Sun H."/>
            <person name="Tritt A."/>
            <person name="Yoshinaga Y."/>
            <person name="Zwiers L.-H."/>
            <person name="Turgeon B."/>
            <person name="Goodwin S."/>
            <person name="Spatafora J."/>
            <person name="Crous P."/>
            <person name="Grigoriev I."/>
        </authorList>
    </citation>
    <scope>NUCLEOTIDE SEQUENCE</scope>
    <source>
        <strain evidence="1">CBS 122367</strain>
    </source>
</reference>
<dbReference type="Proteomes" id="UP000799291">
    <property type="component" value="Unassembled WGS sequence"/>
</dbReference>
<evidence type="ECO:0000313" key="2">
    <source>
        <dbReference type="Proteomes" id="UP000799291"/>
    </source>
</evidence>
<sequence>MCRNIRLRSTHTYPPTLCDVLKSPTLPSIPPLTSQNPNLPLDPIFSSTPSMPPNPHHTHKRLTHFLPLPFGSAERCTAKPPNHAVYHAVAASPLTSSTRPIPHITIFSTSVALGNKSTWRSSTRAARAWHAASRYE</sequence>
<accession>A0A6G1J9U2</accession>
<dbReference type="AlphaFoldDB" id="A0A6G1J9U2"/>
<evidence type="ECO:0000313" key="1">
    <source>
        <dbReference type="EMBL" id="KAF2686991.1"/>
    </source>
</evidence>
<proteinExistence type="predicted"/>
<dbReference type="EMBL" id="MU005576">
    <property type="protein sequence ID" value="KAF2686991.1"/>
    <property type="molecule type" value="Genomic_DNA"/>
</dbReference>
<name>A0A6G1J9U2_9PLEO</name>